<keyword evidence="1 2" id="KW-0597">Phosphoprotein</keyword>
<evidence type="ECO:0000256" key="3">
    <source>
        <dbReference type="SAM" id="MobiDB-lite"/>
    </source>
</evidence>
<evidence type="ECO:0000256" key="1">
    <source>
        <dbReference type="ARBA" id="ARBA00022553"/>
    </source>
</evidence>
<comment type="caution">
    <text evidence="5">The sequence shown here is derived from an EMBL/GenBank/DDBJ whole genome shotgun (WGS) entry which is preliminary data.</text>
</comment>
<dbReference type="Pfam" id="PF00072">
    <property type="entry name" value="Response_reg"/>
    <property type="match status" value="1"/>
</dbReference>
<dbReference type="InterPro" id="IPR011006">
    <property type="entry name" value="CheY-like_superfamily"/>
</dbReference>
<evidence type="ECO:0000313" key="5">
    <source>
        <dbReference type="EMBL" id="MDR7148252.1"/>
    </source>
</evidence>
<dbReference type="PANTHER" id="PTHR44591:SF3">
    <property type="entry name" value="RESPONSE REGULATORY DOMAIN-CONTAINING PROTEIN"/>
    <property type="match status" value="1"/>
</dbReference>
<dbReference type="RefSeq" id="WP_310310572.1">
    <property type="nucleotide sequence ID" value="NZ_JAVDWU010000001.1"/>
</dbReference>
<organism evidence="5 6">
    <name type="scientific">Hydrogenophaga palleronii</name>
    <dbReference type="NCBI Taxonomy" id="65655"/>
    <lineage>
        <taxon>Bacteria</taxon>
        <taxon>Pseudomonadati</taxon>
        <taxon>Pseudomonadota</taxon>
        <taxon>Betaproteobacteria</taxon>
        <taxon>Burkholderiales</taxon>
        <taxon>Comamonadaceae</taxon>
        <taxon>Hydrogenophaga</taxon>
    </lineage>
</organism>
<evidence type="ECO:0000313" key="6">
    <source>
        <dbReference type="Proteomes" id="UP001265700"/>
    </source>
</evidence>
<evidence type="ECO:0000256" key="2">
    <source>
        <dbReference type="PROSITE-ProRule" id="PRU00169"/>
    </source>
</evidence>
<feature type="compositionally biased region" description="Polar residues" evidence="3">
    <location>
        <begin position="86"/>
        <end position="106"/>
    </location>
</feature>
<reference evidence="5 6" key="1">
    <citation type="submission" date="2023-07" db="EMBL/GenBank/DDBJ databases">
        <title>Sorghum-associated microbial communities from plants grown in Nebraska, USA.</title>
        <authorList>
            <person name="Schachtman D."/>
        </authorList>
    </citation>
    <scope>NUCLEOTIDE SEQUENCE [LARGE SCALE GENOMIC DNA]</scope>
    <source>
        <strain evidence="5 6">4249</strain>
    </source>
</reference>
<dbReference type="EMBL" id="JAVDWU010000001">
    <property type="protein sequence ID" value="MDR7148252.1"/>
    <property type="molecule type" value="Genomic_DNA"/>
</dbReference>
<dbReference type="CDD" id="cd00156">
    <property type="entry name" value="REC"/>
    <property type="match status" value="1"/>
</dbReference>
<dbReference type="InterPro" id="IPR050595">
    <property type="entry name" value="Bact_response_regulator"/>
</dbReference>
<protein>
    <submittedName>
        <fullName evidence="5">CheY-like chemotaxis protein/uncharacterized protein YoxC</fullName>
    </submittedName>
</protein>
<dbReference type="Proteomes" id="UP001265700">
    <property type="component" value="Unassembled WGS sequence"/>
</dbReference>
<keyword evidence="6" id="KW-1185">Reference proteome</keyword>
<dbReference type="PANTHER" id="PTHR44591">
    <property type="entry name" value="STRESS RESPONSE REGULATOR PROTEIN 1"/>
    <property type="match status" value="1"/>
</dbReference>
<evidence type="ECO:0000259" key="4">
    <source>
        <dbReference type="PROSITE" id="PS50110"/>
    </source>
</evidence>
<accession>A0ABU1WGN7</accession>
<dbReference type="SMART" id="SM00448">
    <property type="entry name" value="REC"/>
    <property type="match status" value="1"/>
</dbReference>
<name>A0ABU1WGN7_9BURK</name>
<feature type="domain" description="Response regulatory" evidence="4">
    <location>
        <begin position="119"/>
        <end position="238"/>
    </location>
</feature>
<dbReference type="Gene3D" id="1.10.287.130">
    <property type="match status" value="1"/>
</dbReference>
<dbReference type="Gene3D" id="3.40.50.2300">
    <property type="match status" value="1"/>
</dbReference>
<dbReference type="SUPFAM" id="SSF52172">
    <property type="entry name" value="CheY-like"/>
    <property type="match status" value="1"/>
</dbReference>
<proteinExistence type="predicted"/>
<feature type="region of interest" description="Disordered" evidence="3">
    <location>
        <begin position="79"/>
        <end position="108"/>
    </location>
</feature>
<dbReference type="PROSITE" id="PS50110">
    <property type="entry name" value="RESPONSE_REGULATORY"/>
    <property type="match status" value="1"/>
</dbReference>
<gene>
    <name evidence="5" type="ORF">J2W49_000180</name>
</gene>
<dbReference type="InterPro" id="IPR001789">
    <property type="entry name" value="Sig_transdc_resp-reg_receiver"/>
</dbReference>
<feature type="modified residue" description="4-aspartylphosphate" evidence="2">
    <location>
        <position position="173"/>
    </location>
</feature>
<sequence length="241" mass="25606">MNADKPADAQAPLSEQLQALKRSSSQLAHKINNLLSPAALYVDSVLAREHQLSARSQEQLRSVQAAIEEVSQSLESFRQLDRPVNAGTTQLDDQAGTSTPQASTVVSAPRQAPAAVGLRVLLVDDDPLLLEALTYTVNFDGHAVVCAPDAGEALTQAERAKAAGQPFDLVITDLTMQGMDGLALAEQLKTRGLTRHVILLTGWGSDPLAEGQLPEHIDQVMTKPPRLSALRSALAGIAVGR</sequence>